<organism evidence="1">
    <name type="scientific">Ananas comosus var. bracteatus</name>
    <name type="common">red pineapple</name>
    <dbReference type="NCBI Taxonomy" id="296719"/>
    <lineage>
        <taxon>Eukaryota</taxon>
        <taxon>Viridiplantae</taxon>
        <taxon>Streptophyta</taxon>
        <taxon>Embryophyta</taxon>
        <taxon>Tracheophyta</taxon>
        <taxon>Spermatophyta</taxon>
        <taxon>Magnoliopsida</taxon>
        <taxon>Liliopsida</taxon>
        <taxon>Poales</taxon>
        <taxon>Bromeliaceae</taxon>
        <taxon>Bromelioideae</taxon>
        <taxon>Ananas</taxon>
    </lineage>
</organism>
<dbReference type="PANTHER" id="PTHR33144">
    <property type="entry name" value="OS10G0409366 PROTEIN-RELATED"/>
    <property type="match status" value="1"/>
</dbReference>
<evidence type="ECO:0000313" key="1">
    <source>
        <dbReference type="EMBL" id="CAD1822739.1"/>
    </source>
</evidence>
<dbReference type="AlphaFoldDB" id="A0A6V7NVX2"/>
<dbReference type="PANTHER" id="PTHR33144:SF52">
    <property type="match status" value="1"/>
</dbReference>
<gene>
    <name evidence="1" type="ORF">CB5_LOCUS5950</name>
</gene>
<sequence length="262" mass="30766">MALHFSPRSPLLPPRLQNTVWFCRCPRRGLAEPLVQPSLLGFSSKFLLPSNGNIEKWILKSLSRKWKDFKCELKGKHMINNYIEQEVASNVPSGFTSQQWIDLVRYWFSEKSKENGKEPCRVFALTHKRKDRTYDESSQEVLGNIRKLIGKQKTKTKKMKRLFEVIGKDRYGRVKRYGTGITPIQLFGVQAQIKNMEYEGVDPSKEMRKLQAQVQDMQSNYDFKLLEMQQNYELKLQGMQKNYELQLEDMKHLLVQIASKLQ</sequence>
<name>A0A6V7NVX2_ANACO</name>
<proteinExistence type="predicted"/>
<reference evidence="1" key="1">
    <citation type="submission" date="2020-07" db="EMBL/GenBank/DDBJ databases">
        <authorList>
            <person name="Lin J."/>
        </authorList>
    </citation>
    <scope>NUCLEOTIDE SEQUENCE</scope>
</reference>
<dbReference type="EMBL" id="LR862142">
    <property type="protein sequence ID" value="CAD1822739.1"/>
    <property type="molecule type" value="Genomic_DNA"/>
</dbReference>
<evidence type="ECO:0008006" key="2">
    <source>
        <dbReference type="Google" id="ProtNLM"/>
    </source>
</evidence>
<protein>
    <recommendedName>
        <fullName evidence="2">Transposase</fullName>
    </recommendedName>
</protein>
<accession>A0A6V7NVX2</accession>